<evidence type="ECO:0000313" key="2">
    <source>
        <dbReference type="EMBL" id="ABD12245.1"/>
    </source>
</evidence>
<dbReference type="KEGG" id="fra:Francci3_2887"/>
<feature type="compositionally biased region" description="Low complexity" evidence="1">
    <location>
        <begin position="223"/>
        <end position="239"/>
    </location>
</feature>
<dbReference type="AlphaFoldDB" id="Q2J8Z7"/>
<sequence>MPELAARYCECGTRLAADNAGPRCTGCLGRVRREAEGPPALPDHFWQTDQLRDAFAAQHIGLISVAYRQSPYHRRPISQERLGGWLNLTQAQVSRIESGPPIRDLDRLTHWARTLRLPPALLWFDLPGQPRVPLAASSTPAWMGGPGYGSIAATVEGGALETIRAAALAFRAADRQLGGGRLYPVVVRFIQTEVAPQLVGHQHPPSAVFSAASSLTDMAGWPTTTSGATSRGSTSCRPSALPPPPATKP</sequence>
<protein>
    <submittedName>
        <fullName evidence="2">Uncharacterized protein</fullName>
    </submittedName>
</protein>
<dbReference type="PhylomeDB" id="Q2J8Z7"/>
<feature type="region of interest" description="Disordered" evidence="1">
    <location>
        <begin position="220"/>
        <end position="249"/>
    </location>
</feature>
<dbReference type="HOGENOM" id="CLU_1114529_0_0_11"/>
<dbReference type="EMBL" id="CP000249">
    <property type="protein sequence ID" value="ABD12245.1"/>
    <property type="molecule type" value="Genomic_DNA"/>
</dbReference>
<dbReference type="SUPFAM" id="SSF47413">
    <property type="entry name" value="lambda repressor-like DNA-binding domains"/>
    <property type="match status" value="1"/>
</dbReference>
<dbReference type="GO" id="GO:0003677">
    <property type="term" value="F:DNA binding"/>
    <property type="evidence" value="ECO:0007669"/>
    <property type="project" value="InterPro"/>
</dbReference>
<reference evidence="2 3" key="1">
    <citation type="journal article" date="2007" name="Genome Res.">
        <title>Genome characteristics of facultatively symbiotic Frankia sp. strains reflect host range and host plant biogeography.</title>
        <authorList>
            <person name="Normand P."/>
            <person name="Lapierre P."/>
            <person name="Tisa L.S."/>
            <person name="Gogarten J.P."/>
            <person name="Alloisio N."/>
            <person name="Bagnarol E."/>
            <person name="Bassi C.A."/>
            <person name="Berry A.M."/>
            <person name="Bickhart D.M."/>
            <person name="Choisne N."/>
            <person name="Couloux A."/>
            <person name="Cournoyer B."/>
            <person name="Cruveiller S."/>
            <person name="Daubin V."/>
            <person name="Demange N."/>
            <person name="Francino M.P."/>
            <person name="Goltsman E."/>
            <person name="Huang Y."/>
            <person name="Kopp O.R."/>
            <person name="Labarre L."/>
            <person name="Lapidus A."/>
            <person name="Lavire C."/>
            <person name="Marechal J."/>
            <person name="Martinez M."/>
            <person name="Mastronunzio J.E."/>
            <person name="Mullin B.C."/>
            <person name="Niemann J."/>
            <person name="Pujic P."/>
            <person name="Rawnsley T."/>
            <person name="Rouy Z."/>
            <person name="Schenowitz C."/>
            <person name="Sellstedt A."/>
            <person name="Tavares F."/>
            <person name="Tomkins J.P."/>
            <person name="Vallenet D."/>
            <person name="Valverde C."/>
            <person name="Wall L.G."/>
            <person name="Wang Y."/>
            <person name="Medigue C."/>
            <person name="Benson D.R."/>
        </authorList>
    </citation>
    <scope>NUCLEOTIDE SEQUENCE [LARGE SCALE GENOMIC DNA]</scope>
    <source>
        <strain evidence="3">DSM 45818 / CECT 9043 / CcI3</strain>
    </source>
</reference>
<feature type="compositionally biased region" description="Pro residues" evidence="1">
    <location>
        <begin position="240"/>
        <end position="249"/>
    </location>
</feature>
<evidence type="ECO:0000256" key="1">
    <source>
        <dbReference type="SAM" id="MobiDB-lite"/>
    </source>
</evidence>
<dbReference type="OrthoDB" id="3698213at2"/>
<dbReference type="InterPro" id="IPR010982">
    <property type="entry name" value="Lambda_DNA-bd_dom_sf"/>
</dbReference>
<evidence type="ECO:0000313" key="3">
    <source>
        <dbReference type="Proteomes" id="UP000001937"/>
    </source>
</evidence>
<accession>Q2J8Z7</accession>
<dbReference type="Proteomes" id="UP000001937">
    <property type="component" value="Chromosome"/>
</dbReference>
<proteinExistence type="predicted"/>
<name>Q2J8Z7_FRACC</name>
<dbReference type="RefSeq" id="WP_011437274.1">
    <property type="nucleotide sequence ID" value="NC_007777.1"/>
</dbReference>
<organism evidence="2 3">
    <name type="scientific">Frankia casuarinae (strain DSM 45818 / CECT 9043 / HFP020203 / CcI3)</name>
    <dbReference type="NCBI Taxonomy" id="106370"/>
    <lineage>
        <taxon>Bacteria</taxon>
        <taxon>Bacillati</taxon>
        <taxon>Actinomycetota</taxon>
        <taxon>Actinomycetes</taxon>
        <taxon>Frankiales</taxon>
        <taxon>Frankiaceae</taxon>
        <taxon>Frankia</taxon>
    </lineage>
</organism>
<dbReference type="STRING" id="106370.Francci3_2887"/>
<gene>
    <name evidence="2" type="ordered locus">Francci3_2887</name>
</gene>
<dbReference type="eggNOG" id="COG1233">
    <property type="taxonomic scope" value="Bacteria"/>
</dbReference>
<keyword evidence="3" id="KW-1185">Reference proteome</keyword>